<proteinExistence type="predicted"/>
<dbReference type="Gene3D" id="3.30.750.24">
    <property type="entry name" value="STAS domain"/>
    <property type="match status" value="1"/>
</dbReference>
<dbReference type="RefSeq" id="WP_341397593.1">
    <property type="nucleotide sequence ID" value="NZ_JBBUTI010000002.1"/>
</dbReference>
<dbReference type="CDD" id="cd07043">
    <property type="entry name" value="STAS_anti-anti-sigma_factors"/>
    <property type="match status" value="1"/>
</dbReference>
<organism evidence="2 3">
    <name type="scientific">Ideonella margarita</name>
    <dbReference type="NCBI Taxonomy" id="2984191"/>
    <lineage>
        <taxon>Bacteria</taxon>
        <taxon>Pseudomonadati</taxon>
        <taxon>Pseudomonadota</taxon>
        <taxon>Betaproteobacteria</taxon>
        <taxon>Burkholderiales</taxon>
        <taxon>Sphaerotilaceae</taxon>
        <taxon>Ideonella</taxon>
    </lineage>
</organism>
<dbReference type="Proteomes" id="UP001379945">
    <property type="component" value="Unassembled WGS sequence"/>
</dbReference>
<dbReference type="EMBL" id="JBBUTI010000002">
    <property type="protein sequence ID" value="MEK8045423.1"/>
    <property type="molecule type" value="Genomic_DNA"/>
</dbReference>
<dbReference type="SUPFAM" id="SSF52091">
    <property type="entry name" value="SpoIIaa-like"/>
    <property type="match status" value="1"/>
</dbReference>
<keyword evidence="3" id="KW-1185">Reference proteome</keyword>
<evidence type="ECO:0000313" key="2">
    <source>
        <dbReference type="EMBL" id="MEK8045423.1"/>
    </source>
</evidence>
<evidence type="ECO:0000313" key="3">
    <source>
        <dbReference type="Proteomes" id="UP001379945"/>
    </source>
</evidence>
<dbReference type="InterPro" id="IPR058548">
    <property type="entry name" value="MlaB-like_STAS"/>
</dbReference>
<comment type="caution">
    <text evidence="2">The sequence shown here is derived from an EMBL/GenBank/DDBJ whole genome shotgun (WGS) entry which is preliminary data.</text>
</comment>
<feature type="domain" description="STAS" evidence="1">
    <location>
        <begin position="1"/>
        <end position="104"/>
    </location>
</feature>
<accession>A0ABU9C0Y1</accession>
<dbReference type="Pfam" id="PF13466">
    <property type="entry name" value="STAS_2"/>
    <property type="match status" value="1"/>
</dbReference>
<protein>
    <submittedName>
        <fullName evidence="2">STAS domain-containing protein</fullName>
    </submittedName>
</protein>
<dbReference type="PANTHER" id="PTHR35849:SF2">
    <property type="entry name" value="BLR2341 PROTEIN"/>
    <property type="match status" value="1"/>
</dbReference>
<name>A0ABU9C0Y1_9BURK</name>
<dbReference type="InterPro" id="IPR002645">
    <property type="entry name" value="STAS_dom"/>
</dbReference>
<dbReference type="InterPro" id="IPR036513">
    <property type="entry name" value="STAS_dom_sf"/>
</dbReference>
<dbReference type="InterPro" id="IPR052746">
    <property type="entry name" value="MlaB_ABC_Transporter"/>
</dbReference>
<gene>
    <name evidence="2" type="ORF">AACH00_03575</name>
</gene>
<dbReference type="PROSITE" id="PS50801">
    <property type="entry name" value="STAS"/>
    <property type="match status" value="1"/>
</dbReference>
<reference evidence="2 3" key="1">
    <citation type="submission" date="2024-04" db="EMBL/GenBank/DDBJ databases">
        <title>Novel species of the genus Ideonella isolated from streams.</title>
        <authorList>
            <person name="Lu H."/>
        </authorList>
    </citation>
    <scope>NUCLEOTIDE SEQUENCE [LARGE SCALE GENOMIC DNA]</scope>
    <source>
        <strain evidence="2 3">LYT19W</strain>
    </source>
</reference>
<evidence type="ECO:0000259" key="1">
    <source>
        <dbReference type="PROSITE" id="PS50801"/>
    </source>
</evidence>
<sequence length="105" mass="10815">MSATLALPQQLTLRDAKPTLKALVSAMAASGTPAVTMDAAALAQIDTSALAVLLECQREARRQQRTLVVVNAPARLVELAHLYGVQDLLGLPVAQAAPAAVSATS</sequence>
<dbReference type="PANTHER" id="PTHR35849">
    <property type="entry name" value="BLR2341 PROTEIN"/>
    <property type="match status" value="1"/>
</dbReference>